<name>A0A7R9FG14_9NEOP</name>
<proteinExistence type="predicted"/>
<dbReference type="EMBL" id="OE000157">
    <property type="protein sequence ID" value="CAD7452697.1"/>
    <property type="molecule type" value="Genomic_DNA"/>
</dbReference>
<gene>
    <name evidence="2" type="ORF">TTEB3V08_LOCUS870</name>
</gene>
<evidence type="ECO:0000313" key="2">
    <source>
        <dbReference type="EMBL" id="CAD7452697.1"/>
    </source>
</evidence>
<feature type="region of interest" description="Disordered" evidence="1">
    <location>
        <begin position="1"/>
        <end position="21"/>
    </location>
</feature>
<reference evidence="2" key="1">
    <citation type="submission" date="2020-11" db="EMBL/GenBank/DDBJ databases">
        <authorList>
            <person name="Tran Van P."/>
        </authorList>
    </citation>
    <scope>NUCLEOTIDE SEQUENCE</scope>
</reference>
<accession>A0A7R9FG14</accession>
<protein>
    <submittedName>
        <fullName evidence="2">Uncharacterized protein</fullName>
    </submittedName>
</protein>
<evidence type="ECO:0000256" key="1">
    <source>
        <dbReference type="SAM" id="MobiDB-lite"/>
    </source>
</evidence>
<feature type="compositionally biased region" description="Polar residues" evidence="1">
    <location>
        <begin position="1"/>
        <end position="16"/>
    </location>
</feature>
<organism evidence="2">
    <name type="scientific">Timema tahoe</name>
    <dbReference type="NCBI Taxonomy" id="61484"/>
    <lineage>
        <taxon>Eukaryota</taxon>
        <taxon>Metazoa</taxon>
        <taxon>Ecdysozoa</taxon>
        <taxon>Arthropoda</taxon>
        <taxon>Hexapoda</taxon>
        <taxon>Insecta</taxon>
        <taxon>Pterygota</taxon>
        <taxon>Neoptera</taxon>
        <taxon>Polyneoptera</taxon>
        <taxon>Phasmatodea</taxon>
        <taxon>Timematodea</taxon>
        <taxon>Timematoidea</taxon>
        <taxon>Timematidae</taxon>
        <taxon>Timema</taxon>
    </lineage>
</organism>
<dbReference type="AlphaFoldDB" id="A0A7R9FG14"/>
<sequence length="289" mass="32126">MSSTVSKRSISSQQEVHLQYERGPPPGNEYLSVFYSQQEIHLQYERGPPPGNEYLYVFYSQQEVHLQVASSFYVLYSTREVHLQNPELSGPTAFMLLSVASYSLLNAELSLAAAVGLFSGVVYSSGAFRLQASLDFPGKHSTPCFCLQAATTHPSLAAKVYKLAWTVWSSRRVFLKEGWSGGRVVPVTNKTSLPPLYQRHTSICHTYYTAHAPSSIFTSQQSDGKFLFITSVTTLFLAVDKDLFSNVIPLVPFADLIQPTIRRSSPTNWYEGTSRLVGAGPLRVRPEVS</sequence>